<evidence type="ECO:0000313" key="4">
    <source>
        <dbReference type="Proteomes" id="UP000231516"/>
    </source>
</evidence>
<dbReference type="PANTHER" id="PTHR33254">
    <property type="entry name" value="4-HYDROXY-4-METHYL-2-OXOGLUTARATE ALDOLASE 3-RELATED"/>
    <property type="match status" value="1"/>
</dbReference>
<evidence type="ECO:0000313" key="3">
    <source>
        <dbReference type="EMBL" id="PIB25576.1"/>
    </source>
</evidence>
<gene>
    <name evidence="3" type="ORF">BFP76_00060</name>
</gene>
<keyword evidence="1" id="KW-0460">Magnesium</keyword>
<dbReference type="Proteomes" id="UP000231516">
    <property type="component" value="Unassembled WGS sequence"/>
</dbReference>
<dbReference type="Pfam" id="PF03737">
    <property type="entry name" value="RraA-like"/>
    <property type="match status" value="1"/>
</dbReference>
<dbReference type="AlphaFoldDB" id="A0A2G5K7Q8"/>
<dbReference type="RefSeq" id="WP_099591956.1">
    <property type="nucleotide sequence ID" value="NZ_MDGM01000009.1"/>
</dbReference>
<dbReference type="EMBL" id="MDGM01000009">
    <property type="protein sequence ID" value="PIB25576.1"/>
    <property type="molecule type" value="Genomic_DNA"/>
</dbReference>
<dbReference type="InterPro" id="IPR036704">
    <property type="entry name" value="RraA/RraA-like_sf"/>
</dbReference>
<accession>A0A2G5K7Q8</accession>
<dbReference type="PANTHER" id="PTHR33254:SF16">
    <property type="entry name" value="BLR3842 PROTEIN"/>
    <property type="match status" value="1"/>
</dbReference>
<dbReference type="GO" id="GO:0046872">
    <property type="term" value="F:metal ion binding"/>
    <property type="evidence" value="ECO:0007669"/>
    <property type="project" value="UniProtKB-KW"/>
</dbReference>
<evidence type="ECO:0000256" key="1">
    <source>
        <dbReference type="PIRSR" id="PIRSR605493-1"/>
    </source>
</evidence>
<evidence type="ECO:0008006" key="5">
    <source>
        <dbReference type="Google" id="ProtNLM"/>
    </source>
</evidence>
<dbReference type="SUPFAM" id="SSF89562">
    <property type="entry name" value="RraA-like"/>
    <property type="match status" value="1"/>
</dbReference>
<reference evidence="3 4" key="1">
    <citation type="submission" date="2016-08" db="EMBL/GenBank/DDBJ databases">
        <title>Draft genome of Amylibacter sp. strain 4G11.</title>
        <authorList>
            <person name="Wong S.-K."/>
            <person name="Hamasaki K."/>
            <person name="Yoshizawa S."/>
        </authorList>
    </citation>
    <scope>NUCLEOTIDE SEQUENCE [LARGE SCALE GENOMIC DNA]</scope>
    <source>
        <strain evidence="3 4">4G11</strain>
    </source>
</reference>
<dbReference type="OrthoDB" id="9805307at2"/>
<dbReference type="CDD" id="cd16841">
    <property type="entry name" value="RraA_family"/>
    <property type="match status" value="1"/>
</dbReference>
<keyword evidence="1" id="KW-0479">Metal-binding</keyword>
<dbReference type="InterPro" id="IPR005493">
    <property type="entry name" value="RraA/RraA-like"/>
</dbReference>
<protein>
    <recommendedName>
        <fullName evidence="5">Dimethylmenaquinone methyltransferase</fullName>
    </recommendedName>
</protein>
<feature type="binding site" evidence="1">
    <location>
        <position position="125"/>
    </location>
    <ligand>
        <name>Mg(2+)</name>
        <dbReference type="ChEBI" id="CHEBI:18420"/>
    </ligand>
</feature>
<feature type="region of interest" description="Disordered" evidence="2">
    <location>
        <begin position="219"/>
        <end position="238"/>
    </location>
</feature>
<keyword evidence="4" id="KW-1185">Reference proteome</keyword>
<proteinExistence type="predicted"/>
<comment type="caution">
    <text evidence="3">The sequence shown here is derived from an EMBL/GenBank/DDBJ whole genome shotgun (WGS) entry which is preliminary data.</text>
</comment>
<feature type="binding site" evidence="1">
    <location>
        <begin position="102"/>
        <end position="105"/>
    </location>
    <ligand>
        <name>substrate</name>
    </ligand>
</feature>
<feature type="binding site" evidence="1">
    <location>
        <position position="124"/>
    </location>
    <ligand>
        <name>Mg(2+)</name>
        <dbReference type="ChEBI" id="CHEBI:18420"/>
    </ligand>
</feature>
<sequence>MTKLKQETYEKLMNVSTATLTTALFKHGFHNIFIQGPQRLRPGKNMVGFAYTLRYIPSREDLDGLESFADRENPQRKGVEECPAGAVFVIDSREDATAASAGCILATRLMTLGCAGIVTDGGFRDTPEITELDMPAYHTRPSAPTNLTKHHAVAVNDPIACGGVSVFPGDIMVGDNEGVVCIPAHMVDNVADEAVEMTVFEDFVMEMVQNGASTFGLYPPTDPATKDKFSTWRNQQGR</sequence>
<dbReference type="NCBIfam" id="NF006093">
    <property type="entry name" value="PRK08245.1"/>
    <property type="match status" value="1"/>
</dbReference>
<comment type="cofactor">
    <cofactor evidence="1">
        <name>Mg(2+)</name>
        <dbReference type="ChEBI" id="CHEBI:18420"/>
    </cofactor>
</comment>
<name>A0A2G5K7Q8_9RHOB</name>
<evidence type="ECO:0000256" key="2">
    <source>
        <dbReference type="SAM" id="MobiDB-lite"/>
    </source>
</evidence>
<dbReference type="Gene3D" id="3.50.30.40">
    <property type="entry name" value="Ribonuclease E inhibitor RraA/RraA-like"/>
    <property type="match status" value="1"/>
</dbReference>
<organism evidence="3 4">
    <name type="scientific">Paramylibacter kogurei</name>
    <dbReference type="NCBI Taxonomy" id="1889778"/>
    <lineage>
        <taxon>Bacteria</taxon>
        <taxon>Pseudomonadati</taxon>
        <taxon>Pseudomonadota</taxon>
        <taxon>Alphaproteobacteria</taxon>
        <taxon>Rhodobacterales</taxon>
        <taxon>Paracoccaceae</taxon>
        <taxon>Paramylibacter</taxon>
    </lineage>
</organism>